<protein>
    <submittedName>
        <fullName evidence="3">Uncharacterized protein</fullName>
    </submittedName>
</protein>
<name>A0A6J5T781_9CAUD</name>
<reference evidence="3" key="1">
    <citation type="submission" date="2020-05" db="EMBL/GenBank/DDBJ databases">
        <authorList>
            <person name="Chiriac C."/>
            <person name="Salcher M."/>
            <person name="Ghai R."/>
            <person name="Kavagutti S V."/>
        </authorList>
    </citation>
    <scope>NUCLEOTIDE SEQUENCE</scope>
</reference>
<proteinExistence type="predicted"/>
<sequence>MSGVEESGQAGVLTASQLGEFADLFLEWLDRHPNRDCLEAGGLGDLPSLAPKVLAWAASVAPPGGR</sequence>
<evidence type="ECO:0000313" key="1">
    <source>
        <dbReference type="EMBL" id="CAB4176217.1"/>
    </source>
</evidence>
<accession>A0A6J5T781</accession>
<gene>
    <name evidence="2" type="ORF">UFOVP1425_16</name>
    <name evidence="3" type="ORF">UFOVP1672_78</name>
    <name evidence="1" type="ORF">UFOVP988_16</name>
</gene>
<dbReference type="EMBL" id="LR797536">
    <property type="protein sequence ID" value="CAB4223490.1"/>
    <property type="molecule type" value="Genomic_DNA"/>
</dbReference>
<dbReference type="EMBL" id="LR797367">
    <property type="protein sequence ID" value="CAB4210500.1"/>
    <property type="molecule type" value="Genomic_DNA"/>
</dbReference>
<organism evidence="3">
    <name type="scientific">uncultured Caudovirales phage</name>
    <dbReference type="NCBI Taxonomy" id="2100421"/>
    <lineage>
        <taxon>Viruses</taxon>
        <taxon>Duplodnaviria</taxon>
        <taxon>Heunggongvirae</taxon>
        <taxon>Uroviricota</taxon>
        <taxon>Caudoviricetes</taxon>
        <taxon>Peduoviridae</taxon>
        <taxon>Maltschvirus</taxon>
        <taxon>Maltschvirus maltsch</taxon>
    </lineage>
</organism>
<dbReference type="EMBL" id="LR796943">
    <property type="protein sequence ID" value="CAB4176217.1"/>
    <property type="molecule type" value="Genomic_DNA"/>
</dbReference>
<evidence type="ECO:0000313" key="3">
    <source>
        <dbReference type="EMBL" id="CAB4223490.1"/>
    </source>
</evidence>
<evidence type="ECO:0000313" key="2">
    <source>
        <dbReference type="EMBL" id="CAB4210500.1"/>
    </source>
</evidence>